<proteinExistence type="predicted"/>
<protein>
    <submittedName>
        <fullName evidence="1">Uncharacterized protein</fullName>
    </submittedName>
</protein>
<accession>A0A8D9UHB8</accession>
<name>A0A8D9UHB8_9CAUD</name>
<dbReference type="EMBL" id="BK014723">
    <property type="protein sequence ID" value="DAD55361.1"/>
    <property type="molecule type" value="Genomic_DNA"/>
</dbReference>
<evidence type="ECO:0000313" key="1">
    <source>
        <dbReference type="EMBL" id="DAD55361.1"/>
    </source>
</evidence>
<sequence length="71" mass="8025">MNKLHIQPCWTCKKCYGDCSWSRKGPEPVPGWDATPTVKKKGGRKAGIMRSYAIHSCPEYEWDGTEEAHGE</sequence>
<organism evidence="1">
    <name type="scientific">Podoviridae sp. ct5O42</name>
    <dbReference type="NCBI Taxonomy" id="2826084"/>
    <lineage>
        <taxon>Viruses</taxon>
        <taxon>Duplodnaviria</taxon>
        <taxon>Heunggongvirae</taxon>
        <taxon>Uroviricota</taxon>
        <taxon>Caudoviricetes</taxon>
    </lineage>
</organism>
<reference evidence="1" key="1">
    <citation type="journal article" date="2021" name="Proc. Natl. Acad. Sci. U.S.A.">
        <title>A Catalog of Tens of Thousands of Viruses from Human Metagenomes Reveals Hidden Associations with Chronic Diseases.</title>
        <authorList>
            <person name="Tisza M.J."/>
            <person name="Buck C.B."/>
        </authorList>
    </citation>
    <scope>NUCLEOTIDE SEQUENCE</scope>
    <source>
        <strain evidence="1">Ct5O42</strain>
    </source>
</reference>